<dbReference type="GO" id="GO:0016705">
    <property type="term" value="F:oxidoreductase activity, acting on paired donors, with incorporation or reduction of molecular oxygen"/>
    <property type="evidence" value="ECO:0007669"/>
    <property type="project" value="InterPro"/>
</dbReference>
<organism evidence="15 16">
    <name type="scientific">Stomoxys calcitrans</name>
    <name type="common">Stable fly</name>
    <name type="synonym">Conops calcitrans</name>
    <dbReference type="NCBI Taxonomy" id="35570"/>
    <lineage>
        <taxon>Eukaryota</taxon>
        <taxon>Metazoa</taxon>
        <taxon>Ecdysozoa</taxon>
        <taxon>Arthropoda</taxon>
        <taxon>Hexapoda</taxon>
        <taxon>Insecta</taxon>
        <taxon>Pterygota</taxon>
        <taxon>Neoptera</taxon>
        <taxon>Endopterygota</taxon>
        <taxon>Diptera</taxon>
        <taxon>Brachycera</taxon>
        <taxon>Muscomorpha</taxon>
        <taxon>Muscoidea</taxon>
        <taxon>Muscidae</taxon>
        <taxon>Stomoxys</taxon>
    </lineage>
</organism>
<evidence type="ECO:0000256" key="13">
    <source>
        <dbReference type="RuleBase" id="RU000461"/>
    </source>
</evidence>
<gene>
    <name evidence="15" type="primary">106084183</name>
</gene>
<evidence type="ECO:0000256" key="3">
    <source>
        <dbReference type="ARBA" id="ARBA00004406"/>
    </source>
</evidence>
<keyword evidence="10 12" id="KW-0408">Iron</keyword>
<dbReference type="PANTHER" id="PTHR24291:SF187">
    <property type="entry name" value="CYTOCHROME P450 4AE1-RELATED"/>
    <property type="match status" value="1"/>
</dbReference>
<evidence type="ECO:0000256" key="12">
    <source>
        <dbReference type="PIRSR" id="PIRSR602401-1"/>
    </source>
</evidence>
<dbReference type="InterPro" id="IPR002401">
    <property type="entry name" value="Cyt_P450_E_grp-I"/>
</dbReference>
<dbReference type="VEuPathDB" id="VectorBase:SCAU008831"/>
<dbReference type="PRINTS" id="PR00463">
    <property type="entry name" value="EP450I"/>
</dbReference>
<dbReference type="GO" id="GO:0005789">
    <property type="term" value="C:endoplasmic reticulum membrane"/>
    <property type="evidence" value="ECO:0007669"/>
    <property type="project" value="UniProtKB-SubCell"/>
</dbReference>
<dbReference type="PROSITE" id="PS00086">
    <property type="entry name" value="CYTOCHROME_P450"/>
    <property type="match status" value="1"/>
</dbReference>
<dbReference type="AlphaFoldDB" id="A0A1I8PK24"/>
<keyword evidence="6 12" id="KW-0479">Metal-binding</keyword>
<comment type="similarity">
    <text evidence="4 13">Belongs to the cytochrome P450 family.</text>
</comment>
<evidence type="ECO:0000256" key="4">
    <source>
        <dbReference type="ARBA" id="ARBA00010617"/>
    </source>
</evidence>
<keyword evidence="8" id="KW-0492">Microsome</keyword>
<dbReference type="InterPro" id="IPR036396">
    <property type="entry name" value="Cyt_P450_sf"/>
</dbReference>
<dbReference type="InterPro" id="IPR017972">
    <property type="entry name" value="Cyt_P450_CS"/>
</dbReference>
<dbReference type="SUPFAM" id="SSF48264">
    <property type="entry name" value="Cytochrome P450"/>
    <property type="match status" value="1"/>
</dbReference>
<keyword evidence="5 12" id="KW-0349">Heme</keyword>
<keyword evidence="14" id="KW-0732">Signal</keyword>
<dbReference type="OrthoDB" id="1470350at2759"/>
<evidence type="ECO:0008006" key="17">
    <source>
        <dbReference type="Google" id="ProtNLM"/>
    </source>
</evidence>
<accession>A0A1I8PK24</accession>
<evidence type="ECO:0000256" key="2">
    <source>
        <dbReference type="ARBA" id="ARBA00004174"/>
    </source>
</evidence>
<dbReference type="Proteomes" id="UP000095300">
    <property type="component" value="Unassembled WGS sequence"/>
</dbReference>
<dbReference type="STRING" id="35570.A0A1I8PK24"/>
<keyword evidence="7" id="KW-0256">Endoplasmic reticulum</keyword>
<keyword evidence="9 13" id="KW-0560">Oxidoreductase</keyword>
<evidence type="ECO:0000256" key="5">
    <source>
        <dbReference type="ARBA" id="ARBA00022617"/>
    </source>
</evidence>
<name>A0A1I8PK24_STOCA</name>
<evidence type="ECO:0000256" key="10">
    <source>
        <dbReference type="ARBA" id="ARBA00023004"/>
    </source>
</evidence>
<dbReference type="GO" id="GO:0004497">
    <property type="term" value="F:monooxygenase activity"/>
    <property type="evidence" value="ECO:0007669"/>
    <property type="project" value="UniProtKB-KW"/>
</dbReference>
<feature type="chain" id="PRO_5009326757" description="Cytochrome P450" evidence="14">
    <location>
        <begin position="22"/>
        <end position="520"/>
    </location>
</feature>
<reference evidence="15" key="1">
    <citation type="submission" date="2020-05" db="UniProtKB">
        <authorList>
            <consortium name="EnsemblMetazoa"/>
        </authorList>
    </citation>
    <scope>IDENTIFICATION</scope>
    <source>
        <strain evidence="15">USDA</strain>
    </source>
</reference>
<evidence type="ECO:0000256" key="8">
    <source>
        <dbReference type="ARBA" id="ARBA00022848"/>
    </source>
</evidence>
<evidence type="ECO:0000256" key="11">
    <source>
        <dbReference type="ARBA" id="ARBA00023033"/>
    </source>
</evidence>
<dbReference type="InterPro" id="IPR050196">
    <property type="entry name" value="Cytochrome_P450_Monoox"/>
</dbReference>
<evidence type="ECO:0000256" key="14">
    <source>
        <dbReference type="SAM" id="SignalP"/>
    </source>
</evidence>
<evidence type="ECO:0000256" key="6">
    <source>
        <dbReference type="ARBA" id="ARBA00022723"/>
    </source>
</evidence>
<dbReference type="InterPro" id="IPR001128">
    <property type="entry name" value="Cyt_P450"/>
</dbReference>
<comment type="subcellular location">
    <subcellularLocation>
        <location evidence="3">Endoplasmic reticulum membrane</location>
        <topology evidence="3">Peripheral membrane protein</topology>
    </subcellularLocation>
    <subcellularLocation>
        <location evidence="2">Microsome membrane</location>
        <topology evidence="2">Peripheral membrane protein</topology>
    </subcellularLocation>
</comment>
<dbReference type="CDD" id="cd20628">
    <property type="entry name" value="CYP4"/>
    <property type="match status" value="1"/>
</dbReference>
<keyword evidence="16" id="KW-1185">Reference proteome</keyword>
<proteinExistence type="inferred from homology"/>
<dbReference type="FunFam" id="1.10.630.10:FF:000182">
    <property type="entry name" value="Cytochrome P450 3A4"/>
    <property type="match status" value="1"/>
</dbReference>
<dbReference type="Gene3D" id="1.10.630.10">
    <property type="entry name" value="Cytochrome P450"/>
    <property type="match status" value="1"/>
</dbReference>
<dbReference type="PRINTS" id="PR00385">
    <property type="entry name" value="P450"/>
</dbReference>
<evidence type="ECO:0000313" key="15">
    <source>
        <dbReference type="EnsemblMetazoa" id="SCAU008831-PA"/>
    </source>
</evidence>
<dbReference type="EnsemblMetazoa" id="SCAU008831-RA">
    <property type="protein sequence ID" value="SCAU008831-PA"/>
    <property type="gene ID" value="SCAU008831"/>
</dbReference>
<evidence type="ECO:0000256" key="1">
    <source>
        <dbReference type="ARBA" id="ARBA00001971"/>
    </source>
</evidence>
<dbReference type="PANTHER" id="PTHR24291">
    <property type="entry name" value="CYTOCHROME P450 FAMILY 4"/>
    <property type="match status" value="1"/>
</dbReference>
<dbReference type="GO" id="GO:0005506">
    <property type="term" value="F:iron ion binding"/>
    <property type="evidence" value="ECO:0007669"/>
    <property type="project" value="InterPro"/>
</dbReference>
<evidence type="ECO:0000256" key="9">
    <source>
        <dbReference type="ARBA" id="ARBA00023002"/>
    </source>
</evidence>
<dbReference type="GO" id="GO:0020037">
    <property type="term" value="F:heme binding"/>
    <property type="evidence" value="ECO:0007669"/>
    <property type="project" value="InterPro"/>
</dbReference>
<protein>
    <recommendedName>
        <fullName evidence="17">Cytochrome P450</fullName>
    </recommendedName>
</protein>
<evidence type="ECO:0000313" key="16">
    <source>
        <dbReference type="Proteomes" id="UP000095300"/>
    </source>
</evidence>
<evidence type="ECO:0000256" key="7">
    <source>
        <dbReference type="ARBA" id="ARBA00022824"/>
    </source>
</evidence>
<dbReference type="Pfam" id="PF00067">
    <property type="entry name" value="p450"/>
    <property type="match status" value="1"/>
</dbReference>
<sequence>MWPTLLIGLFVLLLIWDYLNKKHRNAVLRKSNIYGGLHLPLIGRALHLIGSNSENSIQRIRQVVEEQGKTFYSWVLHQLVIFCADPKILETLLSSTVHITKNNVYDMLSLWLGDGLLLSTGKKWHTRRKIITPSFHFKILEEFVEIFDRQTNIMIEKLKKEVKKDPQSPVDMFPLVCLTALDIIAETAMGVQVNAQLNPDIGYVKSVKIVTQIISKRLRTPLWRTDGLFKIFAPFVYRQMMKNINEMQEFTKSVIEARRQKLEALIAENNGMDVKESNADNDDVEKIGSKKHMALLDILLRATVEGKPLSNEDIREEVETFMFEGHDTTTSGTSFALYLISRHPEVQKKIVGEISEVLGDDITHMPTYKELQNLRYMECVIKESMRLYPAVPIIGRYFEEDTDLNGVTIPGNCHFNIPLFVVFRDPEYFKEPNEFKPERFYDEKPEDIFPFAYTPFSAGPRNCIGQRYAMLEMKSVISKILRHYELLPLGPEVVPSLSLILRSTTGMQMGLKPRNIVTSL</sequence>
<feature type="signal peptide" evidence="14">
    <location>
        <begin position="1"/>
        <end position="21"/>
    </location>
</feature>
<dbReference type="KEGG" id="scac:106084183"/>
<feature type="binding site" description="axial binding residue" evidence="12">
    <location>
        <position position="463"/>
    </location>
    <ligand>
        <name>heme</name>
        <dbReference type="ChEBI" id="CHEBI:30413"/>
    </ligand>
    <ligandPart>
        <name>Fe</name>
        <dbReference type="ChEBI" id="CHEBI:18248"/>
    </ligandPart>
</feature>
<keyword evidence="11 13" id="KW-0503">Monooxygenase</keyword>
<comment type="cofactor">
    <cofactor evidence="1 12">
        <name>heme</name>
        <dbReference type="ChEBI" id="CHEBI:30413"/>
    </cofactor>
</comment>